<proteinExistence type="inferred from homology"/>
<dbReference type="InterPro" id="IPR006047">
    <property type="entry name" value="GH13_cat_dom"/>
</dbReference>
<evidence type="ECO:0000256" key="1">
    <source>
        <dbReference type="ARBA" id="ARBA00006247"/>
    </source>
</evidence>
<dbReference type="Pfam" id="PF00128">
    <property type="entry name" value="Alpha-amylase"/>
    <property type="match status" value="1"/>
</dbReference>
<keyword evidence="2" id="KW-0378">Hydrolase</keyword>
<dbReference type="PANTHER" id="PTHR32494">
    <property type="entry name" value="ALLANTOATE DEIMINASE-RELATED"/>
    <property type="match status" value="1"/>
</dbReference>
<feature type="domain" description="Peptidase M20 dimerisation" evidence="4">
    <location>
        <begin position="374"/>
        <end position="471"/>
    </location>
</feature>
<dbReference type="InterPro" id="IPR011650">
    <property type="entry name" value="Peptidase_M20_dimer"/>
</dbReference>
<evidence type="ECO:0000259" key="5">
    <source>
        <dbReference type="Pfam" id="PF16657"/>
    </source>
</evidence>
<evidence type="ECO:0000256" key="2">
    <source>
        <dbReference type="ARBA" id="ARBA00022801"/>
    </source>
</evidence>
<dbReference type="InterPro" id="IPR017853">
    <property type="entry name" value="GH"/>
</dbReference>
<dbReference type="CDD" id="cd03884">
    <property type="entry name" value="M20_bAS"/>
    <property type="match status" value="1"/>
</dbReference>
<reference evidence="6 7" key="1">
    <citation type="submission" date="2017-03" db="EMBL/GenBank/DDBJ databases">
        <title>Genomes of endolithic fungi from Antarctica.</title>
        <authorList>
            <person name="Coleine C."/>
            <person name="Masonjones S."/>
            <person name="Stajich J.E."/>
        </authorList>
    </citation>
    <scope>NUCLEOTIDE SEQUENCE [LARGE SCALE GENOMIC DNA]</scope>
    <source>
        <strain evidence="6 7">CCFEE 5187</strain>
    </source>
</reference>
<dbReference type="Proteomes" id="UP000308768">
    <property type="component" value="Unassembled WGS sequence"/>
</dbReference>
<dbReference type="SUPFAM" id="SSF51445">
    <property type="entry name" value="(Trans)glycosidases"/>
    <property type="match status" value="1"/>
</dbReference>
<evidence type="ECO:0000313" key="6">
    <source>
        <dbReference type="EMBL" id="TKA79445.1"/>
    </source>
</evidence>
<gene>
    <name evidence="6" type="ORF">B0A49_01040</name>
</gene>
<dbReference type="SUPFAM" id="SSF53187">
    <property type="entry name" value="Zn-dependent exopeptidases"/>
    <property type="match status" value="1"/>
</dbReference>
<feature type="domain" description="Glycosyl hydrolase family 13 catalytic" evidence="3">
    <location>
        <begin position="3"/>
        <end position="136"/>
    </location>
</feature>
<comment type="similarity">
    <text evidence="1">Belongs to the peptidase M20A family.</text>
</comment>
<dbReference type="GO" id="GO:0005975">
    <property type="term" value="P:carbohydrate metabolic process"/>
    <property type="evidence" value="ECO:0007669"/>
    <property type="project" value="InterPro"/>
</dbReference>
<protein>
    <recommendedName>
        <fullName evidence="8">Peptidase M20 dimerisation domain-containing protein</fullName>
    </recommendedName>
</protein>
<dbReference type="InterPro" id="IPR013780">
    <property type="entry name" value="Glyco_hydro_b"/>
</dbReference>
<dbReference type="Gene3D" id="3.30.70.360">
    <property type="match status" value="1"/>
</dbReference>
<dbReference type="OrthoDB" id="4676at2759"/>
<dbReference type="SUPFAM" id="SSF51011">
    <property type="entry name" value="Glycosyl hydrolase domain"/>
    <property type="match status" value="1"/>
</dbReference>
<dbReference type="InterPro" id="IPR010158">
    <property type="entry name" value="Amidase_Cbmase"/>
</dbReference>
<dbReference type="PANTHER" id="PTHR32494:SF20">
    <property type="entry name" value="PEPTIDASE M20 DIMERISATION DOMAIN-CONTAINING PROTEIN"/>
    <property type="match status" value="1"/>
</dbReference>
<dbReference type="Gene3D" id="2.60.40.1180">
    <property type="entry name" value="Golgi alpha-mannosidase II"/>
    <property type="match status" value="1"/>
</dbReference>
<dbReference type="SUPFAM" id="SSF55031">
    <property type="entry name" value="Bacterial exopeptidase dimerisation domain"/>
    <property type="match status" value="1"/>
</dbReference>
<comment type="caution">
    <text evidence="6">The sequence shown here is derived from an EMBL/GenBank/DDBJ whole genome shotgun (WGS) entry which is preliminary data.</text>
</comment>
<dbReference type="Pfam" id="PF01546">
    <property type="entry name" value="Peptidase_M20"/>
    <property type="match status" value="1"/>
</dbReference>
<evidence type="ECO:0008006" key="8">
    <source>
        <dbReference type="Google" id="ProtNLM"/>
    </source>
</evidence>
<dbReference type="AlphaFoldDB" id="A0A4U0XWF0"/>
<dbReference type="EMBL" id="NAJN01000098">
    <property type="protein sequence ID" value="TKA79445.1"/>
    <property type="molecule type" value="Genomic_DNA"/>
</dbReference>
<dbReference type="NCBIfam" id="TIGR01879">
    <property type="entry name" value="hydantase"/>
    <property type="match status" value="1"/>
</dbReference>
<evidence type="ECO:0000259" key="3">
    <source>
        <dbReference type="Pfam" id="PF00128"/>
    </source>
</evidence>
<evidence type="ECO:0000313" key="7">
    <source>
        <dbReference type="Proteomes" id="UP000308768"/>
    </source>
</evidence>
<dbReference type="InterPro" id="IPR032091">
    <property type="entry name" value="Malt_amylase-like_C"/>
</dbReference>
<dbReference type="GO" id="GO:0016813">
    <property type="term" value="F:hydrolase activity, acting on carbon-nitrogen (but not peptide) bonds, in linear amidines"/>
    <property type="evidence" value="ECO:0007669"/>
    <property type="project" value="InterPro"/>
</dbReference>
<organism evidence="6 7">
    <name type="scientific">Cryomyces minteri</name>
    <dbReference type="NCBI Taxonomy" id="331657"/>
    <lineage>
        <taxon>Eukaryota</taxon>
        <taxon>Fungi</taxon>
        <taxon>Dikarya</taxon>
        <taxon>Ascomycota</taxon>
        <taxon>Pezizomycotina</taxon>
        <taxon>Dothideomycetes</taxon>
        <taxon>Dothideomycetes incertae sedis</taxon>
        <taxon>Cryomyces</taxon>
    </lineage>
</organism>
<dbReference type="STRING" id="331657.A0A4U0XWF0"/>
<accession>A0A4U0XWF0</accession>
<keyword evidence="7" id="KW-1185">Reference proteome</keyword>
<name>A0A4U0XWF0_9PEZI</name>
<dbReference type="Pfam" id="PF07687">
    <property type="entry name" value="M20_dimer"/>
    <property type="match status" value="1"/>
</dbReference>
<evidence type="ECO:0000259" key="4">
    <source>
        <dbReference type="Pfam" id="PF07687"/>
    </source>
</evidence>
<sequence length="580" mass="63733">MYQNDGWNALYLENHDQSRTVSRWGSDKPKFRNVAAKMFATFLGLQSGTPFLYQGQELGMSNIPEDWEMTEYRDLETLNHWREIIASHADDPWMRVNNNYSTCNAAAQVGDPTSVFEHWAHILRLRKDHRDVLVYGSFCLVDARNEDVFAYTRRFGEQTILVVANFKEREARWTMPKLVDWGALSSSTGMRRLALSQADKDVRDWLVNECKELGCEVKVDQMGNIFATRPGKGEGLKPIAMGSHLDTQPSGGRYDGILGVQSALEVLHTLHENDVATQHPIMLIDWTNEEGARFPGAMMCSGVWSTKSSTPLEACYRVTDSDSIDMRTALEEIGYLGTTPCDYRENGLEAYFELHIEQGPKLEQEGRSVGIVTAVQGMKWFAVRVTGVEGHSGTTPMPTRSDALVTAALLISAVRTTALETNLGVATVGVITSDTQSQATIPSGIDFIIDVRCPTDAQLAALCAAIFTAFDAIVASESNHTAYSVTRSWGLPESVFHPSCIAAVRAAAVAEVGELQCMEMKSGAGHDAAWTSKVVPSSMIFVPSKDGVSHNPAEYTSPEHCTLGAQVLLQAVLAYDGRTT</sequence>
<dbReference type="InterPro" id="IPR036264">
    <property type="entry name" value="Bact_exopeptidase_dim_dom"/>
</dbReference>
<feature type="domain" description="Maltogenic amylase-like C-terminal" evidence="5">
    <location>
        <begin position="138"/>
        <end position="178"/>
    </location>
</feature>
<dbReference type="Gene3D" id="3.20.20.80">
    <property type="entry name" value="Glycosidases"/>
    <property type="match status" value="2"/>
</dbReference>
<dbReference type="InterPro" id="IPR002933">
    <property type="entry name" value="Peptidase_M20"/>
</dbReference>
<dbReference type="Pfam" id="PF16657">
    <property type="entry name" value="Malt_amylase_C"/>
    <property type="match status" value="1"/>
</dbReference>
<dbReference type="Gene3D" id="3.40.630.10">
    <property type="entry name" value="Zn peptidases"/>
    <property type="match status" value="1"/>
</dbReference>